<name>A0A917KCN4_9BACL</name>
<proteinExistence type="predicted"/>
<comment type="caution">
    <text evidence="1">The sequence shown here is derived from an EMBL/GenBank/DDBJ whole genome shotgun (WGS) entry which is preliminary data.</text>
</comment>
<evidence type="ECO:0000313" key="2">
    <source>
        <dbReference type="Proteomes" id="UP000637695"/>
    </source>
</evidence>
<dbReference type="RefSeq" id="WP_188881961.1">
    <property type="nucleotide sequence ID" value="NZ_BMOY01000018.1"/>
</dbReference>
<accession>A0A917KCN4</accession>
<gene>
    <name evidence="1" type="ORF">GCM10010885_13460</name>
</gene>
<dbReference type="EMBL" id="BMOY01000018">
    <property type="protein sequence ID" value="GGJ05625.1"/>
    <property type="molecule type" value="Genomic_DNA"/>
</dbReference>
<dbReference type="Pfam" id="PF09911">
    <property type="entry name" value="DUF2140"/>
    <property type="match status" value="1"/>
</dbReference>
<evidence type="ECO:0008006" key="3">
    <source>
        <dbReference type="Google" id="ProtNLM"/>
    </source>
</evidence>
<dbReference type="AlphaFoldDB" id="A0A917KCN4"/>
<reference evidence="1" key="2">
    <citation type="submission" date="2020-09" db="EMBL/GenBank/DDBJ databases">
        <authorList>
            <person name="Sun Q."/>
            <person name="Ohkuma M."/>
        </authorList>
    </citation>
    <scope>NUCLEOTIDE SEQUENCE</scope>
    <source>
        <strain evidence="1">JCM 18487</strain>
    </source>
</reference>
<dbReference type="Proteomes" id="UP000637695">
    <property type="component" value="Unassembled WGS sequence"/>
</dbReference>
<organism evidence="1 2">
    <name type="scientific">Alicyclobacillus cellulosilyticus</name>
    <dbReference type="NCBI Taxonomy" id="1003997"/>
    <lineage>
        <taxon>Bacteria</taxon>
        <taxon>Bacillati</taxon>
        <taxon>Bacillota</taxon>
        <taxon>Bacilli</taxon>
        <taxon>Bacillales</taxon>
        <taxon>Alicyclobacillaceae</taxon>
        <taxon>Alicyclobacillus</taxon>
    </lineage>
</organism>
<reference evidence="1" key="1">
    <citation type="journal article" date="2014" name="Int. J. Syst. Evol. Microbiol.">
        <title>Complete genome sequence of Corynebacterium casei LMG S-19264T (=DSM 44701T), isolated from a smear-ripened cheese.</title>
        <authorList>
            <consortium name="US DOE Joint Genome Institute (JGI-PGF)"/>
            <person name="Walter F."/>
            <person name="Albersmeier A."/>
            <person name="Kalinowski J."/>
            <person name="Ruckert C."/>
        </authorList>
    </citation>
    <scope>NUCLEOTIDE SEQUENCE</scope>
    <source>
        <strain evidence="1">JCM 18487</strain>
    </source>
</reference>
<dbReference type="InterPro" id="IPR018672">
    <property type="entry name" value="DUF2140"/>
</dbReference>
<evidence type="ECO:0000313" key="1">
    <source>
        <dbReference type="EMBL" id="GGJ05625.1"/>
    </source>
</evidence>
<keyword evidence="2" id="KW-1185">Reference proteome</keyword>
<sequence>MWKRAFLGLLSINLLIVAAIGLWLDLLPPQSAPPPGRPVPAGAAAVQVAVGDDAINAYLEYALAQQPDMRKVLSYARVHFASNWDVSLGVKLADRVVPFDLTFSPRIAGGDLVLQVQGAEMGHVPIPTSLLMVIFRHLPWPDWIRVDDPGSQLVLRFSARPQRPYGVRMVSYSAADKRLTANIYILPKSIASMAHSAR</sequence>
<protein>
    <recommendedName>
        <fullName evidence="3">DUF2140 family protein</fullName>
    </recommendedName>
</protein>